<dbReference type="Gene3D" id="3.40.50.1820">
    <property type="entry name" value="alpha/beta hydrolase"/>
    <property type="match status" value="1"/>
</dbReference>
<keyword evidence="4" id="KW-1185">Reference proteome</keyword>
<evidence type="ECO:0000313" key="4">
    <source>
        <dbReference type="Proteomes" id="UP001221413"/>
    </source>
</evidence>
<dbReference type="Proteomes" id="UP001221413">
    <property type="component" value="Unassembled WGS sequence"/>
</dbReference>
<dbReference type="InterPro" id="IPR000073">
    <property type="entry name" value="AB_hydrolase_1"/>
</dbReference>
<organism evidence="3 4">
    <name type="scientific">Drechslerella dactyloides</name>
    <name type="common">Nematode-trapping fungus</name>
    <name type="synonym">Arthrobotrys dactyloides</name>
    <dbReference type="NCBI Taxonomy" id="74499"/>
    <lineage>
        <taxon>Eukaryota</taxon>
        <taxon>Fungi</taxon>
        <taxon>Dikarya</taxon>
        <taxon>Ascomycota</taxon>
        <taxon>Pezizomycotina</taxon>
        <taxon>Orbiliomycetes</taxon>
        <taxon>Orbiliales</taxon>
        <taxon>Orbiliaceae</taxon>
        <taxon>Drechslerella</taxon>
    </lineage>
</organism>
<feature type="transmembrane region" description="Helical" evidence="1">
    <location>
        <begin position="26"/>
        <end position="45"/>
    </location>
</feature>
<keyword evidence="1" id="KW-0812">Transmembrane</keyword>
<evidence type="ECO:0000256" key="1">
    <source>
        <dbReference type="SAM" id="Phobius"/>
    </source>
</evidence>
<accession>A0AAD6NLG3</accession>
<keyword evidence="1" id="KW-1133">Transmembrane helix</keyword>
<comment type="caution">
    <text evidence="3">The sequence shown here is derived from an EMBL/GenBank/DDBJ whole genome shotgun (WGS) entry which is preliminary data.</text>
</comment>
<dbReference type="Pfam" id="PF12697">
    <property type="entry name" value="Abhydrolase_6"/>
    <property type="match status" value="1"/>
</dbReference>
<name>A0AAD6NLG3_DREDA</name>
<dbReference type="PANTHER" id="PTHR12277">
    <property type="entry name" value="ALPHA/BETA HYDROLASE DOMAIN-CONTAINING PROTEIN"/>
    <property type="match status" value="1"/>
</dbReference>
<feature type="domain" description="AB hydrolase-1" evidence="2">
    <location>
        <begin position="163"/>
        <end position="291"/>
    </location>
</feature>
<evidence type="ECO:0000313" key="3">
    <source>
        <dbReference type="EMBL" id="KAJ6262300.1"/>
    </source>
</evidence>
<evidence type="ECO:0000259" key="2">
    <source>
        <dbReference type="Pfam" id="PF12697"/>
    </source>
</evidence>
<keyword evidence="1" id="KW-0472">Membrane</keyword>
<dbReference type="AlphaFoldDB" id="A0AAD6NLG3"/>
<gene>
    <name evidence="3" type="ORF">Dda_3107</name>
</gene>
<dbReference type="EMBL" id="JAQGDS010000003">
    <property type="protein sequence ID" value="KAJ6262300.1"/>
    <property type="molecule type" value="Genomic_DNA"/>
</dbReference>
<dbReference type="SUPFAM" id="SSF53474">
    <property type="entry name" value="alpha/beta-Hydrolases"/>
    <property type="match status" value="1"/>
</dbReference>
<reference evidence="3" key="1">
    <citation type="submission" date="2023-01" db="EMBL/GenBank/DDBJ databases">
        <title>The chitinases involved in constricting ring structure development in the nematode-trapping fungus Drechslerella dactyloides.</title>
        <authorList>
            <person name="Wang R."/>
            <person name="Zhang L."/>
            <person name="Tang P."/>
            <person name="Li S."/>
            <person name="Liang L."/>
        </authorList>
    </citation>
    <scope>NUCLEOTIDE SEQUENCE</scope>
    <source>
        <strain evidence="3">YMF1.00031</strain>
    </source>
</reference>
<dbReference type="PANTHER" id="PTHR12277:SF81">
    <property type="entry name" value="PROTEIN ABHD13"/>
    <property type="match status" value="1"/>
</dbReference>
<proteinExistence type="predicted"/>
<sequence>MCLISSSTPAVTSFKMAGFNPTLKKAYWSLVAVGGVYVVLIALLIHPVVQKNLVYLHNIKLPIWSDISRPEQFGFAGNEITPFYLTTPDNEQLFAWHVLPQALYAQHRDELLRRDVGLVEDITQTLGFRLLKEDKEARLLNAGNVAQGYRPEAYRVWSGVDPSKIHILTFDYRGFGRSSGDPSETGLITDAVTALNFAIHTAGVDPSRIVIVGHSLGTAVALGATEQLAREQSIEFAGVILCASFSKLKTLILTYSLAGMVPILKPLNPYPVLQKWLTKFVREPWDGEERLKSLIEHSPHLKLTMLHAHNDYEITWTHARLLFHTAANAIMAKSTEGTATKGEIDSPLKFEEIEKRKQRTELGDEGWVDTWVEGVPVGGWRIEHRMVTWGSHDRVITSSAARLLIRDMLGL</sequence>
<dbReference type="InterPro" id="IPR029058">
    <property type="entry name" value="AB_hydrolase_fold"/>
</dbReference>
<protein>
    <recommendedName>
        <fullName evidence="2">AB hydrolase-1 domain-containing protein</fullName>
    </recommendedName>
</protein>